<dbReference type="AlphaFoldDB" id="A0A8T0N3K4"/>
<evidence type="ECO:0000256" key="7">
    <source>
        <dbReference type="ARBA" id="ARBA00060761"/>
    </source>
</evidence>
<dbReference type="PANTHER" id="PTHR32096:SF28">
    <property type="entry name" value="OS03G0855100 PROTEIN"/>
    <property type="match status" value="1"/>
</dbReference>
<proteinExistence type="inferred from homology"/>
<dbReference type="GO" id="GO:0003700">
    <property type="term" value="F:DNA-binding transcription factor activity"/>
    <property type="evidence" value="ECO:0007669"/>
    <property type="project" value="InterPro"/>
</dbReference>
<keyword evidence="4" id="KW-0804">Transcription</keyword>
<keyword evidence="5" id="KW-0539">Nucleus</keyword>
<protein>
    <recommendedName>
        <fullName evidence="9">WRKY domain-containing protein</fullName>
    </recommendedName>
</protein>
<evidence type="ECO:0000256" key="2">
    <source>
        <dbReference type="ARBA" id="ARBA00023015"/>
    </source>
</evidence>
<comment type="subcellular location">
    <subcellularLocation>
        <location evidence="1">Nucleus</location>
    </subcellularLocation>
</comment>
<dbReference type="Gene3D" id="2.20.25.80">
    <property type="entry name" value="WRKY domain"/>
    <property type="match status" value="1"/>
</dbReference>
<name>A0A8T0N3K4_PANVG</name>
<dbReference type="GO" id="GO:0000976">
    <property type="term" value="F:transcription cis-regulatory region binding"/>
    <property type="evidence" value="ECO:0007669"/>
    <property type="project" value="TreeGrafter"/>
</dbReference>
<evidence type="ECO:0000256" key="3">
    <source>
        <dbReference type="ARBA" id="ARBA00023125"/>
    </source>
</evidence>
<dbReference type="InterPro" id="IPR036576">
    <property type="entry name" value="WRKY_dom_sf"/>
</dbReference>
<feature type="domain" description="WRKY" evidence="9">
    <location>
        <begin position="172"/>
        <end position="238"/>
    </location>
</feature>
<dbReference type="SMART" id="SM00774">
    <property type="entry name" value="WRKY"/>
    <property type="match status" value="1"/>
</dbReference>
<dbReference type="EMBL" id="CM029053">
    <property type="protein sequence ID" value="KAG2544411.1"/>
    <property type="molecule type" value="Genomic_DNA"/>
</dbReference>
<organism evidence="10 11">
    <name type="scientific">Panicum virgatum</name>
    <name type="common">Blackwell switchgrass</name>
    <dbReference type="NCBI Taxonomy" id="38727"/>
    <lineage>
        <taxon>Eukaryota</taxon>
        <taxon>Viridiplantae</taxon>
        <taxon>Streptophyta</taxon>
        <taxon>Embryophyta</taxon>
        <taxon>Tracheophyta</taxon>
        <taxon>Spermatophyta</taxon>
        <taxon>Magnoliopsida</taxon>
        <taxon>Liliopsida</taxon>
        <taxon>Poales</taxon>
        <taxon>Poaceae</taxon>
        <taxon>PACMAD clade</taxon>
        <taxon>Panicoideae</taxon>
        <taxon>Panicodae</taxon>
        <taxon>Paniceae</taxon>
        <taxon>Panicinae</taxon>
        <taxon>Panicum</taxon>
        <taxon>Panicum sect. Hiantes</taxon>
    </lineage>
</organism>
<dbReference type="Pfam" id="PF03106">
    <property type="entry name" value="WRKY"/>
    <property type="match status" value="1"/>
</dbReference>
<dbReference type="PROSITE" id="PS50811">
    <property type="entry name" value="WRKY"/>
    <property type="match status" value="1"/>
</dbReference>
<evidence type="ECO:0000313" key="11">
    <source>
        <dbReference type="Proteomes" id="UP000823388"/>
    </source>
</evidence>
<gene>
    <name evidence="10" type="ORF">PVAP13_9KG021500</name>
</gene>
<dbReference type="GO" id="GO:0005634">
    <property type="term" value="C:nucleus"/>
    <property type="evidence" value="ECO:0007669"/>
    <property type="project" value="UniProtKB-SubCell"/>
</dbReference>
<comment type="caution">
    <text evidence="10">The sequence shown here is derived from an EMBL/GenBank/DDBJ whole genome shotgun (WGS) entry which is preliminary data.</text>
</comment>
<dbReference type="Proteomes" id="UP000823388">
    <property type="component" value="Chromosome 9K"/>
</dbReference>
<evidence type="ECO:0000313" key="10">
    <source>
        <dbReference type="EMBL" id="KAG2544411.1"/>
    </source>
</evidence>
<reference evidence="10" key="1">
    <citation type="submission" date="2020-05" db="EMBL/GenBank/DDBJ databases">
        <title>WGS assembly of Panicum virgatum.</title>
        <authorList>
            <person name="Lovell J.T."/>
            <person name="Jenkins J."/>
            <person name="Shu S."/>
            <person name="Juenger T.E."/>
            <person name="Schmutz J."/>
        </authorList>
    </citation>
    <scope>NUCLEOTIDE SEQUENCE</scope>
    <source>
        <strain evidence="10">AP13</strain>
    </source>
</reference>
<evidence type="ECO:0000256" key="5">
    <source>
        <dbReference type="ARBA" id="ARBA00023242"/>
    </source>
</evidence>
<evidence type="ECO:0000256" key="4">
    <source>
        <dbReference type="ARBA" id="ARBA00023163"/>
    </source>
</evidence>
<accession>A0A8T0N3K4</accession>
<dbReference type="SUPFAM" id="SSF118290">
    <property type="entry name" value="WRKY DNA-binding domain"/>
    <property type="match status" value="1"/>
</dbReference>
<keyword evidence="11" id="KW-1185">Reference proteome</keyword>
<comment type="similarity">
    <text evidence="7">Belongs to the WRKY group II-e family.</text>
</comment>
<comment type="function">
    <text evidence="6">Transcription factor. Interacts specifically with the W box (5'-(T)TGAC[CT]-3'), a frequently occurring elicitor-responsive cis-acting element.</text>
</comment>
<sequence length="399" mass="42211">MDMAAAVAGAAAQGDLADVVARAGAMAAAPPSTTPSFAAAADHMPSSAAMAARQIMVVPCEAAEPRPVMRSIAACSDTSMLEAPSMVDPYLSASATPRGAYWLPPPQLAVQISQHACYGRDVAMAGAANDVDGEEAMRISSPAAHQIMKRKNEVKKVVCIPALPPTSSRPGGGEVIPSDLWAWRKYGQKPIKGSPYPRGYYRCSSSKGCMARKQVERSRSDPNMLVITYTAEHNHPWPMQRNVLAGYSRPHTTNTSSSSSSSSCKKKNSCRVDPTTSSSSTSSKNAAANYYSDEHNAVAAGGNLECQQTTMTDMMEEGNAAAAAAAAGSHHVAYYTIAGALDEEEAVAMHHQPIQTAADEVFVELEELEPSSSSNPAVNANIYCSSSRGVSSYDQWHKF</sequence>
<evidence type="ECO:0000256" key="6">
    <source>
        <dbReference type="ARBA" id="ARBA00059805"/>
    </source>
</evidence>
<keyword evidence="3" id="KW-0238">DNA-binding</keyword>
<dbReference type="InterPro" id="IPR044810">
    <property type="entry name" value="WRKY_plant"/>
</dbReference>
<dbReference type="PANTHER" id="PTHR32096">
    <property type="entry name" value="WRKY TRANSCRIPTION FACTOR 30-RELATED-RELATED"/>
    <property type="match status" value="1"/>
</dbReference>
<keyword evidence="2" id="KW-0805">Transcription regulation</keyword>
<feature type="compositionally biased region" description="Low complexity" evidence="8">
    <location>
        <begin position="252"/>
        <end position="263"/>
    </location>
</feature>
<feature type="region of interest" description="Disordered" evidence="8">
    <location>
        <begin position="248"/>
        <end position="284"/>
    </location>
</feature>
<evidence type="ECO:0000256" key="8">
    <source>
        <dbReference type="SAM" id="MobiDB-lite"/>
    </source>
</evidence>
<evidence type="ECO:0000259" key="9">
    <source>
        <dbReference type="PROSITE" id="PS50811"/>
    </source>
</evidence>
<dbReference type="OrthoDB" id="1937086at2759"/>
<dbReference type="InterPro" id="IPR003657">
    <property type="entry name" value="WRKY_dom"/>
</dbReference>
<dbReference type="FunFam" id="2.20.25.80:FF:000005">
    <property type="entry name" value="probable WRKY transcription factor 14"/>
    <property type="match status" value="1"/>
</dbReference>
<evidence type="ECO:0000256" key="1">
    <source>
        <dbReference type="ARBA" id="ARBA00004123"/>
    </source>
</evidence>